<evidence type="ECO:0000313" key="1">
    <source>
        <dbReference type="EMBL" id="GIY55143.1"/>
    </source>
</evidence>
<comment type="caution">
    <text evidence="1">The sequence shown here is derived from an EMBL/GenBank/DDBJ whole genome shotgun (WGS) entry which is preliminary data.</text>
</comment>
<gene>
    <name evidence="1" type="ORF">CEXT_372941</name>
</gene>
<reference evidence="1 2" key="1">
    <citation type="submission" date="2021-06" db="EMBL/GenBank/DDBJ databases">
        <title>Caerostris extrusa draft genome.</title>
        <authorList>
            <person name="Kono N."/>
            <person name="Arakawa K."/>
        </authorList>
    </citation>
    <scope>NUCLEOTIDE SEQUENCE [LARGE SCALE GENOMIC DNA]</scope>
</reference>
<sequence>MTIIATSIRKVITERSTAFSDQIQDKDILSFIRDQIDAFVKTCGCRVFEGERQSITREDMMRDTFWTPFIKMSPLS</sequence>
<dbReference type="AlphaFoldDB" id="A0AAV4UBI1"/>
<dbReference type="Proteomes" id="UP001054945">
    <property type="component" value="Unassembled WGS sequence"/>
</dbReference>
<name>A0AAV4UBI1_CAEEX</name>
<accession>A0AAV4UBI1</accession>
<keyword evidence="2" id="KW-1185">Reference proteome</keyword>
<evidence type="ECO:0000313" key="2">
    <source>
        <dbReference type="Proteomes" id="UP001054945"/>
    </source>
</evidence>
<protein>
    <submittedName>
        <fullName evidence="1">Uncharacterized protein</fullName>
    </submittedName>
</protein>
<dbReference type="EMBL" id="BPLR01012612">
    <property type="protein sequence ID" value="GIY55143.1"/>
    <property type="molecule type" value="Genomic_DNA"/>
</dbReference>
<proteinExistence type="predicted"/>
<organism evidence="1 2">
    <name type="scientific">Caerostris extrusa</name>
    <name type="common">Bark spider</name>
    <name type="synonym">Caerostris bankana</name>
    <dbReference type="NCBI Taxonomy" id="172846"/>
    <lineage>
        <taxon>Eukaryota</taxon>
        <taxon>Metazoa</taxon>
        <taxon>Ecdysozoa</taxon>
        <taxon>Arthropoda</taxon>
        <taxon>Chelicerata</taxon>
        <taxon>Arachnida</taxon>
        <taxon>Araneae</taxon>
        <taxon>Araneomorphae</taxon>
        <taxon>Entelegynae</taxon>
        <taxon>Araneoidea</taxon>
        <taxon>Araneidae</taxon>
        <taxon>Caerostris</taxon>
    </lineage>
</organism>